<keyword evidence="3 7" id="KW-0812">Transmembrane</keyword>
<feature type="transmembrane region" description="Helical" evidence="7">
    <location>
        <begin position="76"/>
        <end position="97"/>
    </location>
</feature>
<dbReference type="Pfam" id="PF01594">
    <property type="entry name" value="AI-2E_transport"/>
    <property type="match status" value="1"/>
</dbReference>
<evidence type="ECO:0000256" key="7">
    <source>
        <dbReference type="SAM" id="Phobius"/>
    </source>
</evidence>
<evidence type="ECO:0000256" key="2">
    <source>
        <dbReference type="ARBA" id="ARBA00009773"/>
    </source>
</evidence>
<dbReference type="Proteomes" id="UP000198922">
    <property type="component" value="Unassembled WGS sequence"/>
</dbReference>
<dbReference type="GO" id="GO:0016020">
    <property type="term" value="C:membrane"/>
    <property type="evidence" value="ECO:0007669"/>
    <property type="project" value="UniProtKB-SubCell"/>
</dbReference>
<feature type="transmembrane region" description="Helical" evidence="7">
    <location>
        <begin position="183"/>
        <end position="206"/>
    </location>
</feature>
<dbReference type="InterPro" id="IPR002549">
    <property type="entry name" value="AI-2E-like"/>
</dbReference>
<evidence type="ECO:0000256" key="5">
    <source>
        <dbReference type="ARBA" id="ARBA00023136"/>
    </source>
</evidence>
<dbReference type="GO" id="GO:0055085">
    <property type="term" value="P:transmembrane transport"/>
    <property type="evidence" value="ECO:0007669"/>
    <property type="project" value="TreeGrafter"/>
</dbReference>
<protein>
    <submittedName>
        <fullName evidence="8">Predicted PurR-regulated permease PerM</fullName>
    </submittedName>
</protein>
<name>A0A1G7GT86_9RHOB</name>
<comment type="similarity">
    <text evidence="2">Belongs to the autoinducer-2 exporter (AI-2E) (TC 2.A.86) family.</text>
</comment>
<feature type="transmembrane region" description="Helical" evidence="7">
    <location>
        <begin position="52"/>
        <end position="70"/>
    </location>
</feature>
<evidence type="ECO:0000256" key="1">
    <source>
        <dbReference type="ARBA" id="ARBA00004141"/>
    </source>
</evidence>
<proteinExistence type="inferred from homology"/>
<feature type="transmembrane region" description="Helical" evidence="7">
    <location>
        <begin position="278"/>
        <end position="299"/>
    </location>
</feature>
<evidence type="ECO:0000256" key="3">
    <source>
        <dbReference type="ARBA" id="ARBA00022692"/>
    </source>
</evidence>
<evidence type="ECO:0000256" key="4">
    <source>
        <dbReference type="ARBA" id="ARBA00022989"/>
    </source>
</evidence>
<keyword evidence="9" id="KW-1185">Reference proteome</keyword>
<evidence type="ECO:0000256" key="6">
    <source>
        <dbReference type="SAM" id="MobiDB-lite"/>
    </source>
</evidence>
<evidence type="ECO:0000313" key="8">
    <source>
        <dbReference type="EMBL" id="SDE91344.1"/>
    </source>
</evidence>
<comment type="subcellular location">
    <subcellularLocation>
        <location evidence="1">Membrane</location>
        <topology evidence="1">Multi-pass membrane protein</topology>
    </subcellularLocation>
</comment>
<feature type="transmembrane region" description="Helical" evidence="7">
    <location>
        <begin position="243"/>
        <end position="266"/>
    </location>
</feature>
<feature type="transmembrane region" description="Helical" evidence="7">
    <location>
        <begin position="109"/>
        <end position="131"/>
    </location>
</feature>
<feature type="transmembrane region" description="Helical" evidence="7">
    <location>
        <begin position="305"/>
        <end position="322"/>
    </location>
</feature>
<accession>A0A1G7GT86</accession>
<dbReference type="AlphaFoldDB" id="A0A1G7GT86"/>
<feature type="region of interest" description="Disordered" evidence="6">
    <location>
        <begin position="1"/>
        <end position="45"/>
    </location>
</feature>
<dbReference type="PANTHER" id="PTHR21716:SF64">
    <property type="entry name" value="AI-2 TRANSPORT PROTEIN TQSA"/>
    <property type="match status" value="1"/>
</dbReference>
<feature type="compositionally biased region" description="Pro residues" evidence="6">
    <location>
        <begin position="26"/>
        <end position="36"/>
    </location>
</feature>
<keyword evidence="5 7" id="KW-0472">Membrane</keyword>
<reference evidence="9" key="1">
    <citation type="submission" date="2016-10" db="EMBL/GenBank/DDBJ databases">
        <authorList>
            <person name="Varghese N."/>
            <person name="Submissions S."/>
        </authorList>
    </citation>
    <scope>NUCLEOTIDE SEQUENCE [LARGE SCALE GENOMIC DNA]</scope>
    <source>
        <strain evidence="9">DSM 21424</strain>
    </source>
</reference>
<keyword evidence="4 7" id="KW-1133">Transmembrane helix</keyword>
<gene>
    <name evidence="8" type="ORF">SAMN04488567_2916</name>
</gene>
<organism evidence="8 9">
    <name type="scientific">Limimaricola pyoseonensis</name>
    <dbReference type="NCBI Taxonomy" id="521013"/>
    <lineage>
        <taxon>Bacteria</taxon>
        <taxon>Pseudomonadati</taxon>
        <taxon>Pseudomonadota</taxon>
        <taxon>Alphaproteobacteria</taxon>
        <taxon>Rhodobacterales</taxon>
        <taxon>Paracoccaceae</taxon>
        <taxon>Limimaricola</taxon>
    </lineage>
</organism>
<dbReference type="EMBL" id="FNAT01000005">
    <property type="protein sequence ID" value="SDE91344.1"/>
    <property type="molecule type" value="Genomic_DNA"/>
</dbReference>
<evidence type="ECO:0000313" key="9">
    <source>
        <dbReference type="Proteomes" id="UP000198922"/>
    </source>
</evidence>
<feature type="transmembrane region" description="Helical" evidence="7">
    <location>
        <begin position="334"/>
        <end position="352"/>
    </location>
</feature>
<dbReference type="PANTHER" id="PTHR21716">
    <property type="entry name" value="TRANSMEMBRANE PROTEIN"/>
    <property type="match status" value="1"/>
</dbReference>
<sequence length="412" mass="43650">MQGGHGQIATPGALAHSVRHEEPARPDPMTPPPRPSALPAARSGAPGDPNRVQAVALIIIAFAVVLFLLVQARFLLISLATAIVIFSLMSDAISFIARARIGPVGIPNWLASITAFVALAAILLTLTSVVLNQINTVLVTTLSYADRAPEAIAALFSWLGESTEAAVLNSLRTVELGGYLRAFAGQAGNLMQGTVLVILFVGFLFAERVWFATKLVNFTGDPVKADRVGRIIGSIIRRVNRYLLVKTIVSLMTGVMVWALAGLFGLELAVALGILTFILNYIPNIGSIVATLLVALVAYVQLGDARITAAIFAITGIIQFVNGNVLDPMMMGRALRLSSFGIIISLAFWGAVWGIPGMFLSVPITVAAMIVCSEIPALRPVAILLSREGLPEPEISAPTAAAIGRVHRAVRR</sequence>